<dbReference type="AlphaFoldDB" id="A0A5Q4BI03"/>
<dbReference type="Proteomes" id="UP000326340">
    <property type="component" value="Unassembled WGS sequence"/>
</dbReference>
<accession>A0A5Q4BI03</accession>
<evidence type="ECO:0000313" key="3">
    <source>
        <dbReference type="Proteomes" id="UP000326340"/>
    </source>
</evidence>
<organism evidence="2 3">
    <name type="scientific">Colletotrichum shisoi</name>
    <dbReference type="NCBI Taxonomy" id="2078593"/>
    <lineage>
        <taxon>Eukaryota</taxon>
        <taxon>Fungi</taxon>
        <taxon>Dikarya</taxon>
        <taxon>Ascomycota</taxon>
        <taxon>Pezizomycotina</taxon>
        <taxon>Sordariomycetes</taxon>
        <taxon>Hypocreomycetidae</taxon>
        <taxon>Glomerellales</taxon>
        <taxon>Glomerellaceae</taxon>
        <taxon>Colletotrichum</taxon>
        <taxon>Colletotrichum destructivum species complex</taxon>
    </lineage>
</organism>
<evidence type="ECO:0008006" key="4">
    <source>
        <dbReference type="Google" id="ProtNLM"/>
    </source>
</evidence>
<gene>
    <name evidence="2" type="ORF">CSHISOI_08770</name>
</gene>
<evidence type="ECO:0000256" key="1">
    <source>
        <dbReference type="SAM" id="MobiDB-lite"/>
    </source>
</evidence>
<proteinExistence type="predicted"/>
<keyword evidence="3" id="KW-1185">Reference proteome</keyword>
<dbReference type="SUPFAM" id="SSF52499">
    <property type="entry name" value="Isochorismatase-like hydrolases"/>
    <property type="match status" value="1"/>
</dbReference>
<dbReference type="EMBL" id="PUHP01001173">
    <property type="protein sequence ID" value="TQN66563.1"/>
    <property type="molecule type" value="Genomic_DNA"/>
</dbReference>
<feature type="region of interest" description="Disordered" evidence="1">
    <location>
        <begin position="35"/>
        <end position="58"/>
    </location>
</feature>
<name>A0A5Q4BI03_9PEZI</name>
<protein>
    <recommendedName>
        <fullName evidence="4">Isochorismatase-like domain-containing protein</fullName>
    </recommendedName>
</protein>
<sequence>MAASSSIFALEKTAVVLIDPYNDFLHPEGKLFPAVQESPHSYGHRRPPQDTRGGGPKPSDVIYKTLTGPAAFALISGFANTDKRLDYIAVRLAALLPSDWHHYCRREGIQLRQRGGFSNLVLAGMTANTCYESTARYAREL</sequence>
<dbReference type="OrthoDB" id="167809at2759"/>
<dbReference type="InterPro" id="IPR036380">
    <property type="entry name" value="Isochorismatase-like_sf"/>
</dbReference>
<evidence type="ECO:0000313" key="2">
    <source>
        <dbReference type="EMBL" id="TQN66563.1"/>
    </source>
</evidence>
<reference evidence="2 3" key="1">
    <citation type="journal article" date="2019" name="Sci. Rep.">
        <title>Colletotrichum shisoi sp. nov., an anthracnose pathogen of Perilla frutescens in Japan: molecular phylogenetic, morphological and genomic evidence.</title>
        <authorList>
            <person name="Gan P."/>
            <person name="Tsushima A."/>
            <person name="Hiroyama R."/>
            <person name="Narusaka M."/>
            <person name="Takano Y."/>
            <person name="Narusaka Y."/>
            <person name="Kawaradani M."/>
            <person name="Damm U."/>
            <person name="Shirasu K."/>
        </authorList>
    </citation>
    <scope>NUCLEOTIDE SEQUENCE [LARGE SCALE GENOMIC DNA]</scope>
    <source>
        <strain evidence="2 3">PG-2018a</strain>
    </source>
</reference>
<comment type="caution">
    <text evidence="2">The sequence shown here is derived from an EMBL/GenBank/DDBJ whole genome shotgun (WGS) entry which is preliminary data.</text>
</comment>